<accession>A0AAV5QFA8</accession>
<feature type="compositionally biased region" description="Acidic residues" evidence="9">
    <location>
        <begin position="1"/>
        <end position="30"/>
    </location>
</feature>
<evidence type="ECO:0000256" key="9">
    <source>
        <dbReference type="SAM" id="MobiDB-lite"/>
    </source>
</evidence>
<keyword evidence="7" id="KW-0539">Nucleus</keyword>
<dbReference type="InterPro" id="IPR036070">
    <property type="entry name" value="Nop_dom_sf"/>
</dbReference>
<dbReference type="GO" id="GO:0046540">
    <property type="term" value="C:U4/U6 x U5 tri-snRNP complex"/>
    <property type="evidence" value="ECO:0007669"/>
    <property type="project" value="InterPro"/>
</dbReference>
<comment type="caution">
    <text evidence="11">The sequence shown here is derived from an EMBL/GenBank/DDBJ whole genome shotgun (WGS) entry which is preliminary data.</text>
</comment>
<evidence type="ECO:0000256" key="7">
    <source>
        <dbReference type="ARBA" id="ARBA00023242"/>
    </source>
</evidence>
<dbReference type="GO" id="GO:0000244">
    <property type="term" value="P:spliceosomal tri-snRNP complex assembly"/>
    <property type="evidence" value="ECO:0007669"/>
    <property type="project" value="InterPro"/>
</dbReference>
<dbReference type="Gene3D" id="1.10.287.4070">
    <property type="match status" value="1"/>
</dbReference>
<evidence type="ECO:0000256" key="6">
    <source>
        <dbReference type="ARBA" id="ARBA00023187"/>
    </source>
</evidence>
<dbReference type="EMBL" id="BTFZ01000001">
    <property type="protein sequence ID" value="GMM33513.1"/>
    <property type="molecule type" value="Genomic_DNA"/>
</dbReference>
<feature type="compositionally biased region" description="Polar residues" evidence="9">
    <location>
        <begin position="51"/>
        <end position="62"/>
    </location>
</feature>
<dbReference type="Pfam" id="PF09785">
    <property type="entry name" value="Prp31_C"/>
    <property type="match status" value="1"/>
</dbReference>
<keyword evidence="3" id="KW-0507">mRNA processing</keyword>
<evidence type="ECO:0000256" key="2">
    <source>
        <dbReference type="ARBA" id="ARBA00005572"/>
    </source>
</evidence>
<dbReference type="Proteomes" id="UP001360560">
    <property type="component" value="Unassembled WGS sequence"/>
</dbReference>
<dbReference type="InterPro" id="IPR002687">
    <property type="entry name" value="Nop_dom"/>
</dbReference>
<gene>
    <name evidence="11" type="ORF">DASC09_008380</name>
</gene>
<dbReference type="RefSeq" id="XP_064850513.1">
    <property type="nucleotide sequence ID" value="XM_064994441.1"/>
</dbReference>
<keyword evidence="5" id="KW-0694">RNA-binding</keyword>
<sequence>MVDEEDFLADLENDFELSGEEENEEDEDIQEVDKAVSNVDDDQDIKDNEESNINIDSSTNDGANAADQALVTRMKELVNNERNLSTEDMIQRLDMKSIKSIKTITKLLSLLDPVLQRIDTLEKNQVDFTNNHYSTTDAHYDFLVTSNEFVSEIGNEISLIHSFIKSQYSPQFSELETIVVDPVEYCQTLLIIGNDLGNAPSKSSELKKIITGEKILVINMSILELKISNLPQMIMNSIIDACNIVIKLDAARIKITKFISEKLSTYAPNLSRIIGSYCAVQLMSYCGGLDKLAYTPSCNIPSIGTKKPVKIGFGQVGIRQKGFLYSSSIISEVPENFQRQAMRIVSGKLLLAARMDLAGSNSDGSFGIKTLEEIQKKLEKLMAPPDNVGPKALPIPIDKTSKKRGGRRFRKMKEKYQMTDLQKAQNRMVFGKEEDTVMTEFGDEIGLGMAGRNSMLGTGNIRAVGNTKIKHSLSKKMNNRLKGADSDVLTIGSLGHHYGSKHLTNVDDLVNSLKRKADEPVGNEKKRLHN</sequence>
<dbReference type="GO" id="GO:0003723">
    <property type="term" value="F:RNA binding"/>
    <property type="evidence" value="ECO:0007669"/>
    <property type="project" value="UniProtKB-KW"/>
</dbReference>
<dbReference type="GeneID" id="90071492"/>
<dbReference type="AlphaFoldDB" id="A0AAV5QFA8"/>
<dbReference type="SMART" id="SM00931">
    <property type="entry name" value="NOSIC"/>
    <property type="match status" value="1"/>
</dbReference>
<proteinExistence type="inferred from homology"/>
<dbReference type="InterPro" id="IPR019175">
    <property type="entry name" value="Prp31_C"/>
</dbReference>
<dbReference type="GO" id="GO:0071011">
    <property type="term" value="C:precatalytic spliceosome"/>
    <property type="evidence" value="ECO:0007669"/>
    <property type="project" value="TreeGrafter"/>
</dbReference>
<keyword evidence="4" id="KW-0747">Spliceosome</keyword>
<comment type="subcellular location">
    <subcellularLocation>
        <location evidence="1">Nucleus</location>
    </subcellularLocation>
</comment>
<evidence type="ECO:0000256" key="1">
    <source>
        <dbReference type="ARBA" id="ARBA00004123"/>
    </source>
</evidence>
<dbReference type="PANTHER" id="PTHR13904">
    <property type="entry name" value="PRE-MRNA SPLICING FACTOR PRP31"/>
    <property type="match status" value="1"/>
</dbReference>
<keyword evidence="12" id="KW-1185">Reference proteome</keyword>
<dbReference type="InterPro" id="IPR012976">
    <property type="entry name" value="NOSIC"/>
</dbReference>
<evidence type="ECO:0000256" key="8">
    <source>
        <dbReference type="ARBA" id="ARBA00023274"/>
    </source>
</evidence>
<evidence type="ECO:0000313" key="12">
    <source>
        <dbReference type="Proteomes" id="UP001360560"/>
    </source>
</evidence>
<dbReference type="PROSITE" id="PS51358">
    <property type="entry name" value="NOP"/>
    <property type="match status" value="1"/>
</dbReference>
<dbReference type="GO" id="GO:0005687">
    <property type="term" value="C:U4 snRNP"/>
    <property type="evidence" value="ECO:0007669"/>
    <property type="project" value="TreeGrafter"/>
</dbReference>
<keyword evidence="8" id="KW-0687">Ribonucleoprotein</keyword>
<evidence type="ECO:0000256" key="5">
    <source>
        <dbReference type="ARBA" id="ARBA00022884"/>
    </source>
</evidence>
<dbReference type="SUPFAM" id="SSF89124">
    <property type="entry name" value="Nop domain"/>
    <property type="match status" value="1"/>
</dbReference>
<reference evidence="11 12" key="1">
    <citation type="journal article" date="2023" name="Elife">
        <title>Identification of key yeast species and microbe-microbe interactions impacting larval growth of Drosophila in the wild.</title>
        <authorList>
            <person name="Mure A."/>
            <person name="Sugiura Y."/>
            <person name="Maeda R."/>
            <person name="Honda K."/>
            <person name="Sakurai N."/>
            <person name="Takahashi Y."/>
            <person name="Watada M."/>
            <person name="Katoh T."/>
            <person name="Gotoh A."/>
            <person name="Gotoh Y."/>
            <person name="Taniguchi I."/>
            <person name="Nakamura K."/>
            <person name="Hayashi T."/>
            <person name="Katayama T."/>
            <person name="Uemura T."/>
            <person name="Hattori Y."/>
        </authorList>
    </citation>
    <scope>NUCLEOTIDE SEQUENCE [LARGE SCALE GENOMIC DNA]</scope>
    <source>
        <strain evidence="11 12">SC-9</strain>
    </source>
</reference>
<name>A0AAV5QFA8_9ASCO</name>
<dbReference type="InterPro" id="IPR042239">
    <property type="entry name" value="Nop_C"/>
</dbReference>
<feature type="region of interest" description="Disordered" evidence="9">
    <location>
        <begin position="1"/>
        <end position="62"/>
    </location>
</feature>
<dbReference type="Pfam" id="PF01798">
    <property type="entry name" value="Nop"/>
    <property type="match status" value="1"/>
</dbReference>
<organism evidence="11 12">
    <name type="scientific">Saccharomycopsis crataegensis</name>
    <dbReference type="NCBI Taxonomy" id="43959"/>
    <lineage>
        <taxon>Eukaryota</taxon>
        <taxon>Fungi</taxon>
        <taxon>Dikarya</taxon>
        <taxon>Ascomycota</taxon>
        <taxon>Saccharomycotina</taxon>
        <taxon>Saccharomycetes</taxon>
        <taxon>Saccharomycopsidaceae</taxon>
        <taxon>Saccharomycopsis</taxon>
    </lineage>
</organism>
<dbReference type="Gene3D" id="1.10.246.90">
    <property type="entry name" value="Nop domain"/>
    <property type="match status" value="1"/>
</dbReference>
<evidence type="ECO:0000259" key="10">
    <source>
        <dbReference type="PROSITE" id="PS51358"/>
    </source>
</evidence>
<protein>
    <submittedName>
        <fullName evidence="11">U4/U6-U5 snRNP complex subunit</fullName>
    </submittedName>
</protein>
<evidence type="ECO:0000313" key="11">
    <source>
        <dbReference type="EMBL" id="GMM33513.1"/>
    </source>
</evidence>
<evidence type="ECO:0000256" key="3">
    <source>
        <dbReference type="ARBA" id="ARBA00022664"/>
    </source>
</evidence>
<evidence type="ECO:0000256" key="4">
    <source>
        <dbReference type="ARBA" id="ARBA00022728"/>
    </source>
</evidence>
<comment type="similarity">
    <text evidence="2">Belongs to the PRP31 family.</text>
</comment>
<keyword evidence="6" id="KW-0508">mRNA splicing</keyword>
<dbReference type="PANTHER" id="PTHR13904:SF0">
    <property type="entry name" value="U4_U6 SMALL NUCLEAR RIBONUCLEOPROTEIN PRP31"/>
    <property type="match status" value="1"/>
</dbReference>
<dbReference type="InterPro" id="IPR027105">
    <property type="entry name" value="Prp31"/>
</dbReference>
<feature type="domain" description="Nop" evidence="10">
    <location>
        <begin position="266"/>
        <end position="383"/>
    </location>
</feature>